<keyword evidence="5" id="KW-0862">Zinc</keyword>
<dbReference type="HOGENOM" id="CLU_002678_2_1_1"/>
<feature type="domain" description="C2H2-type" evidence="8">
    <location>
        <begin position="227"/>
        <end position="255"/>
    </location>
</feature>
<keyword evidence="4" id="KW-0863">Zinc-finger</keyword>
<dbReference type="FunFam" id="3.30.160.60:FF:000100">
    <property type="entry name" value="Zinc finger 45-like"/>
    <property type="match status" value="1"/>
</dbReference>
<keyword evidence="3" id="KW-0677">Repeat</keyword>
<dbReference type="STRING" id="13249.T1I7K0"/>
<evidence type="ECO:0000313" key="9">
    <source>
        <dbReference type="EnsemblMetazoa" id="RPRC012272-PA"/>
    </source>
</evidence>
<dbReference type="FunFam" id="3.30.160.60:FF:000045">
    <property type="entry name" value="ZFP69 zinc finger protein B"/>
    <property type="match status" value="1"/>
</dbReference>
<dbReference type="Pfam" id="PF12874">
    <property type="entry name" value="zf-met"/>
    <property type="match status" value="3"/>
</dbReference>
<feature type="domain" description="C2H2-type" evidence="8">
    <location>
        <begin position="111"/>
        <end position="138"/>
    </location>
</feature>
<feature type="domain" description="C2H2-type" evidence="8">
    <location>
        <begin position="83"/>
        <end position="106"/>
    </location>
</feature>
<dbReference type="InterPro" id="IPR013087">
    <property type="entry name" value="Znf_C2H2_type"/>
</dbReference>
<keyword evidence="7" id="KW-0539">Nucleus</keyword>
<name>T1I7K0_RHOPR</name>
<dbReference type="eggNOG" id="KOG1721">
    <property type="taxonomic scope" value="Eukaryota"/>
</dbReference>
<dbReference type="SMART" id="SM00355">
    <property type="entry name" value="ZnF_C2H2"/>
    <property type="match status" value="9"/>
</dbReference>
<dbReference type="PANTHER" id="PTHR24379:SF121">
    <property type="entry name" value="C2H2-TYPE DOMAIN-CONTAINING PROTEIN"/>
    <property type="match status" value="1"/>
</dbReference>
<accession>T1I7K0</accession>
<evidence type="ECO:0000256" key="7">
    <source>
        <dbReference type="ARBA" id="ARBA00023242"/>
    </source>
</evidence>
<keyword evidence="2" id="KW-0479">Metal-binding</keyword>
<reference evidence="9" key="1">
    <citation type="submission" date="2015-05" db="UniProtKB">
        <authorList>
            <consortium name="EnsemblMetazoa"/>
        </authorList>
    </citation>
    <scope>IDENTIFICATION</scope>
</reference>
<feature type="domain" description="C2H2-type" evidence="8">
    <location>
        <begin position="199"/>
        <end position="226"/>
    </location>
</feature>
<dbReference type="AlphaFoldDB" id="T1I7K0"/>
<sequence>MDSDVSICNYCGEEDCPGHTDGFQCFPCNKIFKSARQLNAHYISHFEHKNKYEMVCKVCSQVITPDITMSEHMDEEHCSNKNHICMLCDKAFRFKSSLMEHVNSHTMLMSHCCKICRRYFDSAEGLDNHVKSHRAVKREYTCRQCGQKFTSKYSCWAHLNTHMRARSKLGLSCQVCGRVLSTKATLKEHMFIHSGEKPFECQLCGRKIRHRANFIIHVQGHSLGQPHVCTTCGMGFAKKSELNSHIAAEHPEDRPYHCIICGLRFRTESRFLKHAVSHDA</sequence>
<dbReference type="OMA" id="NAHYISH"/>
<dbReference type="SUPFAM" id="SSF57667">
    <property type="entry name" value="beta-beta-alpha zinc fingers"/>
    <property type="match status" value="3"/>
</dbReference>
<evidence type="ECO:0000256" key="2">
    <source>
        <dbReference type="ARBA" id="ARBA00022723"/>
    </source>
</evidence>
<dbReference type="GO" id="GO:0003677">
    <property type="term" value="F:DNA binding"/>
    <property type="evidence" value="ECO:0007669"/>
    <property type="project" value="UniProtKB-KW"/>
</dbReference>
<dbReference type="GO" id="GO:0008270">
    <property type="term" value="F:zinc ion binding"/>
    <property type="evidence" value="ECO:0007669"/>
    <property type="project" value="UniProtKB-KW"/>
</dbReference>
<dbReference type="VEuPathDB" id="VectorBase:RPRC012272"/>
<evidence type="ECO:0000256" key="6">
    <source>
        <dbReference type="ARBA" id="ARBA00023125"/>
    </source>
</evidence>
<dbReference type="Proteomes" id="UP000015103">
    <property type="component" value="Unassembled WGS sequence"/>
</dbReference>
<keyword evidence="6" id="KW-0238">DNA-binding</keyword>
<dbReference type="EMBL" id="ACPB03005589">
    <property type="status" value="NOT_ANNOTATED_CDS"/>
    <property type="molecule type" value="Genomic_DNA"/>
</dbReference>
<evidence type="ECO:0000256" key="3">
    <source>
        <dbReference type="ARBA" id="ARBA00022737"/>
    </source>
</evidence>
<dbReference type="Gene3D" id="3.30.160.60">
    <property type="entry name" value="Classic Zinc Finger"/>
    <property type="match status" value="5"/>
</dbReference>
<dbReference type="PROSITE" id="PS00028">
    <property type="entry name" value="ZINC_FINGER_C2H2_1"/>
    <property type="match status" value="8"/>
</dbReference>
<organism evidence="9 10">
    <name type="scientific">Rhodnius prolixus</name>
    <name type="common">Triatomid bug</name>
    <dbReference type="NCBI Taxonomy" id="13249"/>
    <lineage>
        <taxon>Eukaryota</taxon>
        <taxon>Metazoa</taxon>
        <taxon>Ecdysozoa</taxon>
        <taxon>Arthropoda</taxon>
        <taxon>Hexapoda</taxon>
        <taxon>Insecta</taxon>
        <taxon>Pterygota</taxon>
        <taxon>Neoptera</taxon>
        <taxon>Paraneoptera</taxon>
        <taxon>Hemiptera</taxon>
        <taxon>Heteroptera</taxon>
        <taxon>Panheteroptera</taxon>
        <taxon>Cimicomorpha</taxon>
        <taxon>Reduviidae</taxon>
        <taxon>Triatominae</taxon>
        <taxon>Rhodnius</taxon>
    </lineage>
</organism>
<proteinExistence type="predicted"/>
<evidence type="ECO:0000256" key="4">
    <source>
        <dbReference type="ARBA" id="ARBA00022771"/>
    </source>
</evidence>
<evidence type="ECO:0000256" key="1">
    <source>
        <dbReference type="ARBA" id="ARBA00004123"/>
    </source>
</evidence>
<dbReference type="GO" id="GO:0005634">
    <property type="term" value="C:nucleus"/>
    <property type="evidence" value="ECO:0007669"/>
    <property type="project" value="UniProtKB-SubCell"/>
</dbReference>
<evidence type="ECO:0000313" key="10">
    <source>
        <dbReference type="Proteomes" id="UP000015103"/>
    </source>
</evidence>
<dbReference type="Pfam" id="PF00096">
    <property type="entry name" value="zf-C2H2"/>
    <property type="match status" value="3"/>
</dbReference>
<dbReference type="InterPro" id="IPR036236">
    <property type="entry name" value="Znf_C2H2_sf"/>
</dbReference>
<protein>
    <recommendedName>
        <fullName evidence="8">C2H2-type domain-containing protein</fullName>
    </recommendedName>
</protein>
<evidence type="ECO:0000256" key="5">
    <source>
        <dbReference type="ARBA" id="ARBA00022833"/>
    </source>
</evidence>
<dbReference type="InParanoid" id="T1I7K0"/>
<evidence type="ECO:0000259" key="8">
    <source>
        <dbReference type="PROSITE" id="PS50157"/>
    </source>
</evidence>
<feature type="domain" description="C2H2-type" evidence="8">
    <location>
        <begin position="171"/>
        <end position="198"/>
    </location>
</feature>
<feature type="domain" description="C2H2-type" evidence="8">
    <location>
        <begin position="140"/>
        <end position="167"/>
    </location>
</feature>
<keyword evidence="10" id="KW-1185">Reference proteome</keyword>
<feature type="domain" description="C2H2-type" evidence="8">
    <location>
        <begin position="23"/>
        <end position="50"/>
    </location>
</feature>
<dbReference type="PANTHER" id="PTHR24379">
    <property type="entry name" value="KRAB AND ZINC FINGER DOMAIN-CONTAINING"/>
    <property type="match status" value="1"/>
</dbReference>
<dbReference type="EnsemblMetazoa" id="RPRC012272-RA">
    <property type="protein sequence ID" value="RPRC012272-PA"/>
    <property type="gene ID" value="RPRC012272"/>
</dbReference>
<dbReference type="PROSITE" id="PS50157">
    <property type="entry name" value="ZINC_FINGER_C2H2_2"/>
    <property type="match status" value="8"/>
</dbReference>
<feature type="domain" description="C2H2-type" evidence="8">
    <location>
        <begin position="256"/>
        <end position="280"/>
    </location>
</feature>
<comment type="subcellular location">
    <subcellularLocation>
        <location evidence="1">Nucleus</location>
    </subcellularLocation>
</comment>